<comment type="caution">
    <text evidence="1">The sequence shown here is derived from an EMBL/GenBank/DDBJ whole genome shotgun (WGS) entry which is preliminary data.</text>
</comment>
<evidence type="ECO:0000313" key="1">
    <source>
        <dbReference type="EMBL" id="KAG2565358.1"/>
    </source>
</evidence>
<dbReference type="Proteomes" id="UP000823388">
    <property type="component" value="Chromosome 7N"/>
</dbReference>
<organism evidence="1 2">
    <name type="scientific">Panicum virgatum</name>
    <name type="common">Blackwell switchgrass</name>
    <dbReference type="NCBI Taxonomy" id="38727"/>
    <lineage>
        <taxon>Eukaryota</taxon>
        <taxon>Viridiplantae</taxon>
        <taxon>Streptophyta</taxon>
        <taxon>Embryophyta</taxon>
        <taxon>Tracheophyta</taxon>
        <taxon>Spermatophyta</taxon>
        <taxon>Magnoliopsida</taxon>
        <taxon>Liliopsida</taxon>
        <taxon>Poales</taxon>
        <taxon>Poaceae</taxon>
        <taxon>PACMAD clade</taxon>
        <taxon>Panicoideae</taxon>
        <taxon>Panicodae</taxon>
        <taxon>Paniceae</taxon>
        <taxon>Panicinae</taxon>
        <taxon>Panicum</taxon>
        <taxon>Panicum sect. Hiantes</taxon>
    </lineage>
</organism>
<keyword evidence="2" id="KW-1185">Reference proteome</keyword>
<sequence length="86" mass="9607">MPMLIGDVNSFLDEVSIAFRTNALLAVCTALFIRSACWYAHSSLHILGLFGYLSLTHVLDKHLCAYKKYINDMFLGDLVALLLNLS</sequence>
<protein>
    <submittedName>
        <fullName evidence="1">Uncharacterized protein</fullName>
    </submittedName>
</protein>
<evidence type="ECO:0000313" key="2">
    <source>
        <dbReference type="Proteomes" id="UP000823388"/>
    </source>
</evidence>
<reference evidence="1" key="1">
    <citation type="submission" date="2020-05" db="EMBL/GenBank/DDBJ databases">
        <title>WGS assembly of Panicum virgatum.</title>
        <authorList>
            <person name="Lovell J.T."/>
            <person name="Jenkins J."/>
            <person name="Shu S."/>
            <person name="Juenger T.E."/>
            <person name="Schmutz J."/>
        </authorList>
    </citation>
    <scope>NUCLEOTIDE SEQUENCE</scope>
    <source>
        <strain evidence="1">AP13</strain>
    </source>
</reference>
<gene>
    <name evidence="1" type="ORF">PVAP13_7NG032051</name>
</gene>
<name>A0A8T0PWS5_PANVG</name>
<dbReference type="EMBL" id="CM029050">
    <property type="protein sequence ID" value="KAG2565358.1"/>
    <property type="molecule type" value="Genomic_DNA"/>
</dbReference>
<accession>A0A8T0PWS5</accession>
<dbReference type="AlphaFoldDB" id="A0A8T0PWS5"/>
<proteinExistence type="predicted"/>